<comment type="caution">
    <text evidence="8">The sequence shown here is derived from an EMBL/GenBank/DDBJ whole genome shotgun (WGS) entry which is preliminary data.</text>
</comment>
<evidence type="ECO:0000313" key="8">
    <source>
        <dbReference type="EMBL" id="MFD1533636.1"/>
    </source>
</evidence>
<dbReference type="Gene3D" id="3.50.50.60">
    <property type="entry name" value="FAD/NAD(P)-binding domain"/>
    <property type="match status" value="2"/>
</dbReference>
<organism evidence="8 9">
    <name type="scientific">Pseudonocardia aurantiaca</name>
    <dbReference type="NCBI Taxonomy" id="75290"/>
    <lineage>
        <taxon>Bacteria</taxon>
        <taxon>Bacillati</taxon>
        <taxon>Actinomycetota</taxon>
        <taxon>Actinomycetes</taxon>
        <taxon>Pseudonocardiales</taxon>
        <taxon>Pseudonocardiaceae</taxon>
        <taxon>Pseudonocardia</taxon>
    </lineage>
</organism>
<dbReference type="SUPFAM" id="SSF51905">
    <property type="entry name" value="FAD/NAD(P)-binding domain"/>
    <property type="match status" value="1"/>
</dbReference>
<sequence length="549" mass="60629">MNTEKSTAEQLATVTWDAIVIGTGMGGGTLGHELARLGRRVLFLEKGNADLDPPPGAIIGDYAEQTFDLARLTDAEHADHLTRAGRSAWWYEDTTPGRKPKLFQPITGSGLGGSSALYGMVTERLFPEDFTPRANFADVGDSTVPDSWPVKYDEMVPWYQRAERLYRVRGTADPMRPDDDTDALLPPGPVTARNAKLADYLSERGMHPYSLHVACEYRPECKACESYLCAAGCKNHAGNVCVTPAVREMGATLLDRTMAVRLESTRTRVTGVVARRDGQTHTFRGRVVVVAASALLTPVLLLNSRSNDWPNGLANDHDQVGRNLMRHFMDVYVFRSRVKDRARGQTKELSVNDFYLVDGDKFGTLQSMGHVPPYAVLMNHSRGSRRLLGPMRPLARLGWQPVMQDRFIVLAAIMEDLPYADNRILPGRGDGKQGPLLELQYTVSAEDRARHQRFHRRVRSTLGRYTGSLLPPIHLSGIDMNDALGHQCGTCRFGDDPRTSVLNPDNLAWGLDNLYVVDTSMMPSSGGINPSLTIAANALRVGHVIHDSL</sequence>
<name>A0ABW4FVG9_9PSEU</name>
<evidence type="ECO:0000256" key="1">
    <source>
        <dbReference type="ARBA" id="ARBA00001974"/>
    </source>
</evidence>
<protein>
    <submittedName>
        <fullName evidence="8">GMC oxidoreductase</fullName>
    </submittedName>
</protein>
<comment type="cofactor">
    <cofactor evidence="1">
        <name>FAD</name>
        <dbReference type="ChEBI" id="CHEBI:57692"/>
    </cofactor>
</comment>
<keyword evidence="3" id="KW-0285">Flavoprotein</keyword>
<gene>
    <name evidence="8" type="ORF">ACFSCY_29855</name>
</gene>
<comment type="similarity">
    <text evidence="2">Belongs to the GMC oxidoreductase family.</text>
</comment>
<proteinExistence type="inferred from homology"/>
<keyword evidence="5" id="KW-0560">Oxidoreductase</keyword>
<dbReference type="InterPro" id="IPR036188">
    <property type="entry name" value="FAD/NAD-bd_sf"/>
</dbReference>
<dbReference type="Proteomes" id="UP001597145">
    <property type="component" value="Unassembled WGS sequence"/>
</dbReference>
<evidence type="ECO:0000256" key="3">
    <source>
        <dbReference type="ARBA" id="ARBA00022630"/>
    </source>
</evidence>
<dbReference type="PANTHER" id="PTHR42784:SF1">
    <property type="entry name" value="PYRANOSE 2-OXIDASE"/>
    <property type="match status" value="1"/>
</dbReference>
<dbReference type="InterPro" id="IPR007867">
    <property type="entry name" value="GMC_OxRtase_C"/>
</dbReference>
<evidence type="ECO:0000313" key="9">
    <source>
        <dbReference type="Proteomes" id="UP001597145"/>
    </source>
</evidence>
<dbReference type="RefSeq" id="WP_343985760.1">
    <property type="nucleotide sequence ID" value="NZ_BAAAJG010000026.1"/>
</dbReference>
<dbReference type="EMBL" id="JBHUCP010000025">
    <property type="protein sequence ID" value="MFD1533636.1"/>
    <property type="molecule type" value="Genomic_DNA"/>
</dbReference>
<keyword evidence="9" id="KW-1185">Reference proteome</keyword>
<evidence type="ECO:0000256" key="2">
    <source>
        <dbReference type="ARBA" id="ARBA00010790"/>
    </source>
</evidence>
<keyword evidence="4" id="KW-0274">FAD</keyword>
<feature type="domain" description="Glucose-methanol-choline oxidoreductase C-terminal" evidence="7">
    <location>
        <begin position="418"/>
        <end position="538"/>
    </location>
</feature>
<evidence type="ECO:0000259" key="6">
    <source>
        <dbReference type="Pfam" id="PF00732"/>
    </source>
</evidence>
<dbReference type="InterPro" id="IPR051473">
    <property type="entry name" value="P2Ox-like"/>
</dbReference>
<dbReference type="PANTHER" id="PTHR42784">
    <property type="entry name" value="PYRANOSE 2-OXIDASE"/>
    <property type="match status" value="1"/>
</dbReference>
<accession>A0ABW4FVG9</accession>
<evidence type="ECO:0000256" key="4">
    <source>
        <dbReference type="ARBA" id="ARBA00022827"/>
    </source>
</evidence>
<dbReference type="Pfam" id="PF00732">
    <property type="entry name" value="GMC_oxred_N"/>
    <property type="match status" value="1"/>
</dbReference>
<feature type="domain" description="Glucose-methanol-choline oxidoreductase N-terminal" evidence="6">
    <location>
        <begin position="221"/>
        <end position="328"/>
    </location>
</feature>
<evidence type="ECO:0000259" key="7">
    <source>
        <dbReference type="Pfam" id="PF05199"/>
    </source>
</evidence>
<evidence type="ECO:0000256" key="5">
    <source>
        <dbReference type="ARBA" id="ARBA00023002"/>
    </source>
</evidence>
<reference evidence="9" key="1">
    <citation type="journal article" date="2019" name="Int. J. Syst. Evol. Microbiol.">
        <title>The Global Catalogue of Microorganisms (GCM) 10K type strain sequencing project: providing services to taxonomists for standard genome sequencing and annotation.</title>
        <authorList>
            <consortium name="The Broad Institute Genomics Platform"/>
            <consortium name="The Broad Institute Genome Sequencing Center for Infectious Disease"/>
            <person name="Wu L."/>
            <person name="Ma J."/>
        </authorList>
    </citation>
    <scope>NUCLEOTIDE SEQUENCE [LARGE SCALE GENOMIC DNA]</scope>
    <source>
        <strain evidence="9">JCM 12165</strain>
    </source>
</reference>
<dbReference type="InterPro" id="IPR000172">
    <property type="entry name" value="GMC_OxRdtase_N"/>
</dbReference>
<dbReference type="Pfam" id="PF05199">
    <property type="entry name" value="GMC_oxred_C"/>
    <property type="match status" value="1"/>
</dbReference>